<evidence type="ECO:0000256" key="2">
    <source>
        <dbReference type="ARBA" id="ARBA00022729"/>
    </source>
</evidence>
<feature type="chain" id="PRO_5004932943" evidence="3">
    <location>
        <begin position="25"/>
        <end position="380"/>
    </location>
</feature>
<evidence type="ECO:0000256" key="1">
    <source>
        <dbReference type="ARBA" id="ARBA00008668"/>
    </source>
</evidence>
<dbReference type="PANTHER" id="PTHR45966:SF1">
    <property type="entry name" value="GDSL ESTERASE_LIPASE 1-RELATED"/>
    <property type="match status" value="1"/>
</dbReference>
<dbReference type="InterPro" id="IPR008265">
    <property type="entry name" value="Lipase_GDSL_AS"/>
</dbReference>
<dbReference type="STRING" id="981085.W9S3Y5"/>
<dbReference type="Proteomes" id="UP000030645">
    <property type="component" value="Unassembled WGS sequence"/>
</dbReference>
<dbReference type="EMBL" id="KE344948">
    <property type="protein sequence ID" value="EXB88179.1"/>
    <property type="molecule type" value="Genomic_DNA"/>
</dbReference>
<protein>
    <submittedName>
        <fullName evidence="4">GDSL esterase/lipase 1</fullName>
    </submittedName>
</protein>
<dbReference type="GO" id="GO:0006629">
    <property type="term" value="P:lipid metabolic process"/>
    <property type="evidence" value="ECO:0007669"/>
    <property type="project" value="InterPro"/>
</dbReference>
<dbReference type="Gene3D" id="3.40.50.1110">
    <property type="entry name" value="SGNH hydrolase"/>
    <property type="match status" value="1"/>
</dbReference>
<dbReference type="CDD" id="cd01837">
    <property type="entry name" value="SGNH_plant_lipase_like"/>
    <property type="match status" value="1"/>
</dbReference>
<evidence type="ECO:0000313" key="4">
    <source>
        <dbReference type="EMBL" id="EXB88179.1"/>
    </source>
</evidence>
<reference evidence="5" key="1">
    <citation type="submission" date="2013-01" db="EMBL/GenBank/DDBJ databases">
        <title>Draft Genome Sequence of a Mulberry Tree, Morus notabilis C.K. Schneid.</title>
        <authorList>
            <person name="He N."/>
            <person name="Zhao S."/>
        </authorList>
    </citation>
    <scope>NUCLEOTIDE SEQUENCE</scope>
</reference>
<organism evidence="4 5">
    <name type="scientific">Morus notabilis</name>
    <dbReference type="NCBI Taxonomy" id="981085"/>
    <lineage>
        <taxon>Eukaryota</taxon>
        <taxon>Viridiplantae</taxon>
        <taxon>Streptophyta</taxon>
        <taxon>Embryophyta</taxon>
        <taxon>Tracheophyta</taxon>
        <taxon>Spermatophyta</taxon>
        <taxon>Magnoliopsida</taxon>
        <taxon>eudicotyledons</taxon>
        <taxon>Gunneridae</taxon>
        <taxon>Pentapetalae</taxon>
        <taxon>rosids</taxon>
        <taxon>fabids</taxon>
        <taxon>Rosales</taxon>
        <taxon>Moraceae</taxon>
        <taxon>Moreae</taxon>
        <taxon>Morus</taxon>
    </lineage>
</organism>
<evidence type="ECO:0000256" key="3">
    <source>
        <dbReference type="SAM" id="SignalP"/>
    </source>
</evidence>
<feature type="signal peptide" evidence="3">
    <location>
        <begin position="1"/>
        <end position="24"/>
    </location>
</feature>
<dbReference type="InterPro" id="IPR036514">
    <property type="entry name" value="SGNH_hydro_sf"/>
</dbReference>
<dbReference type="eggNOG" id="ENOG502RBN6">
    <property type="taxonomic scope" value="Eukaryota"/>
</dbReference>
<dbReference type="PROSITE" id="PS01098">
    <property type="entry name" value="LIPASE_GDSL_SER"/>
    <property type="match status" value="1"/>
</dbReference>
<sequence length="380" mass="43026">MERAMFLMYLWAFSTLLFLGGIESSCHDQYWQLRKPPALFIFGDSMFDAGNNNCINTSRTLQANYWPYGESFFNTSTGRATNGRTIPDFISDYAKLPLIPPYLQPDIHDYVYGVNFASIGAGTLVETHPGLVIDLKTQLSNFYKVEKQLRDKLGCEEANTLLSTAVYLFSVGGNDYFAPFQKNTSFFESEYIQKEYTSMVIGNLTNVIQEIYNKGGRKFGFLNLTPLGSLPYIKALKANKTDGCDKDLTEVAKLHNSALSEALQKLESQVTGFKYALHDFFTSVDERSENPSKYGFKEVNMACCGSGPYRGYTRCGSVRKPYELCENPSDFLYFDPFHPTEKAYAQIAKLFWSGKSKITGPYNLKYLFKLDNECRTSLIS</sequence>
<comment type="similarity">
    <text evidence="1">Belongs to the 'GDSL' lipolytic enzyme family.</text>
</comment>
<accession>W9S3Y5</accession>
<gene>
    <name evidence="4" type="ORF">L484_003573</name>
</gene>
<dbReference type="AlphaFoldDB" id="W9S3Y5"/>
<dbReference type="InterPro" id="IPR001087">
    <property type="entry name" value="GDSL"/>
</dbReference>
<name>W9S3Y5_9ROSA</name>
<dbReference type="Pfam" id="PF00657">
    <property type="entry name" value="Lipase_GDSL"/>
    <property type="match status" value="1"/>
</dbReference>
<keyword evidence="5" id="KW-1185">Reference proteome</keyword>
<dbReference type="InterPro" id="IPR035669">
    <property type="entry name" value="SGNH_plant_lipase-like"/>
</dbReference>
<dbReference type="PANTHER" id="PTHR45966">
    <property type="entry name" value="GDSL-LIKE LIPASE/ACYLHYDROLASE"/>
    <property type="match status" value="1"/>
</dbReference>
<dbReference type="InterPro" id="IPR044552">
    <property type="entry name" value="GLIP1-5/GLL25"/>
</dbReference>
<keyword evidence="2 3" id="KW-0732">Signal</keyword>
<proteinExistence type="inferred from homology"/>
<evidence type="ECO:0000313" key="5">
    <source>
        <dbReference type="Proteomes" id="UP000030645"/>
    </source>
</evidence>
<dbReference type="GO" id="GO:0016298">
    <property type="term" value="F:lipase activity"/>
    <property type="evidence" value="ECO:0007669"/>
    <property type="project" value="InterPro"/>
</dbReference>
<dbReference type="SUPFAM" id="SSF52266">
    <property type="entry name" value="SGNH hydrolase"/>
    <property type="match status" value="1"/>
</dbReference>